<dbReference type="Proteomes" id="UP001217089">
    <property type="component" value="Unassembled WGS sequence"/>
</dbReference>
<reference evidence="1 2" key="1">
    <citation type="submission" date="2022-12" db="EMBL/GenBank/DDBJ databases">
        <title>Chromosome-level genome of Tegillarca granosa.</title>
        <authorList>
            <person name="Kim J."/>
        </authorList>
    </citation>
    <scope>NUCLEOTIDE SEQUENCE [LARGE SCALE GENOMIC DNA]</scope>
    <source>
        <strain evidence="1">Teg-2019</strain>
        <tissue evidence="1">Adductor muscle</tissue>
    </source>
</reference>
<sequence length="147" mass="16954">MYVEDVVPTYVTDDIQRFFRVKRLTFEIICRNISEYSDLEPKLTGGRQTIPIDKQLLIVLYYLSGQETLNRIADRFNVTESFVVSRLQYIDTYSIQTAVDLILVCCIIHNICIINEDELLDVFHDNNIQPAVVPGQIPNDAEAARKK</sequence>
<accession>A0ABQ9FB65</accession>
<gene>
    <name evidence="1" type="ORF">KUTeg_006734</name>
</gene>
<comment type="caution">
    <text evidence="1">The sequence shown here is derived from an EMBL/GenBank/DDBJ whole genome shotgun (WGS) entry which is preliminary data.</text>
</comment>
<evidence type="ECO:0008006" key="3">
    <source>
        <dbReference type="Google" id="ProtNLM"/>
    </source>
</evidence>
<name>A0ABQ9FB65_TEGGR</name>
<dbReference type="EMBL" id="JARBDR010000337">
    <property type="protein sequence ID" value="KAJ8314584.1"/>
    <property type="molecule type" value="Genomic_DNA"/>
</dbReference>
<evidence type="ECO:0000313" key="1">
    <source>
        <dbReference type="EMBL" id="KAJ8314584.1"/>
    </source>
</evidence>
<proteinExistence type="predicted"/>
<organism evidence="1 2">
    <name type="scientific">Tegillarca granosa</name>
    <name type="common">Malaysian cockle</name>
    <name type="synonym">Anadara granosa</name>
    <dbReference type="NCBI Taxonomy" id="220873"/>
    <lineage>
        <taxon>Eukaryota</taxon>
        <taxon>Metazoa</taxon>
        <taxon>Spiralia</taxon>
        <taxon>Lophotrochozoa</taxon>
        <taxon>Mollusca</taxon>
        <taxon>Bivalvia</taxon>
        <taxon>Autobranchia</taxon>
        <taxon>Pteriomorphia</taxon>
        <taxon>Arcoida</taxon>
        <taxon>Arcoidea</taxon>
        <taxon>Arcidae</taxon>
        <taxon>Tegillarca</taxon>
    </lineage>
</organism>
<evidence type="ECO:0000313" key="2">
    <source>
        <dbReference type="Proteomes" id="UP001217089"/>
    </source>
</evidence>
<keyword evidence="2" id="KW-1185">Reference proteome</keyword>
<protein>
    <recommendedName>
        <fullName evidence="3">Transposase Helix-turn-helix domain-containing protein</fullName>
    </recommendedName>
</protein>